<dbReference type="Proteomes" id="UP000307999">
    <property type="component" value="Unassembled WGS sequence"/>
</dbReference>
<accession>A0A4U1B368</accession>
<evidence type="ECO:0000256" key="4">
    <source>
        <dbReference type="ARBA" id="ARBA00023002"/>
    </source>
</evidence>
<dbReference type="PANTHER" id="PTHR43756:SF5">
    <property type="entry name" value="CHOLINE MONOOXYGENASE, CHLOROPLASTIC"/>
    <property type="match status" value="1"/>
</dbReference>
<dbReference type="InterPro" id="IPR015879">
    <property type="entry name" value="Ring_hydroxy_dOase_asu_C_dom"/>
</dbReference>
<keyword evidence="8" id="KW-0223">Dioxygenase</keyword>
<dbReference type="Pfam" id="PF00848">
    <property type="entry name" value="Ring_hydroxyl_A"/>
    <property type="match status" value="1"/>
</dbReference>
<evidence type="ECO:0000256" key="3">
    <source>
        <dbReference type="ARBA" id="ARBA00022723"/>
    </source>
</evidence>
<dbReference type="RefSeq" id="WP_136736457.1">
    <property type="nucleotide sequence ID" value="NZ_SWDB01000030.1"/>
</dbReference>
<dbReference type="Gene3D" id="3.90.380.10">
    <property type="entry name" value="Naphthalene 1,2-dioxygenase Alpha Subunit, Chain A, domain 1"/>
    <property type="match status" value="2"/>
</dbReference>
<dbReference type="Gene3D" id="2.102.10.10">
    <property type="entry name" value="Rieske [2Fe-2S] iron-sulphur domain"/>
    <property type="match status" value="1"/>
</dbReference>
<dbReference type="EMBL" id="SWDB01000030">
    <property type="protein sequence ID" value="TKB44206.1"/>
    <property type="molecule type" value="Genomic_DNA"/>
</dbReference>
<dbReference type="InterPro" id="IPR017941">
    <property type="entry name" value="Rieske_2Fe-2S"/>
</dbReference>
<evidence type="ECO:0000259" key="7">
    <source>
        <dbReference type="PROSITE" id="PS51296"/>
    </source>
</evidence>
<organism evidence="8 9">
    <name type="scientific">Thalassotalea mangrovi</name>
    <dbReference type="NCBI Taxonomy" id="2572245"/>
    <lineage>
        <taxon>Bacteria</taxon>
        <taxon>Pseudomonadati</taxon>
        <taxon>Pseudomonadota</taxon>
        <taxon>Gammaproteobacteria</taxon>
        <taxon>Alteromonadales</taxon>
        <taxon>Colwelliaceae</taxon>
        <taxon>Thalassotalea</taxon>
    </lineage>
</organism>
<keyword evidence="3" id="KW-0479">Metal-binding</keyword>
<dbReference type="GO" id="GO:0005506">
    <property type="term" value="F:iron ion binding"/>
    <property type="evidence" value="ECO:0007669"/>
    <property type="project" value="InterPro"/>
</dbReference>
<dbReference type="GO" id="GO:0051213">
    <property type="term" value="F:dioxygenase activity"/>
    <property type="evidence" value="ECO:0007669"/>
    <property type="project" value="UniProtKB-KW"/>
</dbReference>
<sequence length="376" mass="43074">MLLFCSGKSSMPNAIPQSVNDYQIELALADASTPPSAWYQDDSIYQLERKTVFYYQWLLVARVDELRDDGDFLTLNIAEQPVILTKSAGKIRAFYNVCRHHGAILKGSGKDSAQGNCQRLVCPYHGWTYALDGQLIGYREFAGVNQFNPEQLGLKEIQCQQYWHWLFICFDPNAKPLFKSSETLWQRLDSLKMRDCDYYQSRCYRLQCNWKVYVDNYLDGGFHVPVLHRGLSSALDNKAYKIETLDKVCWQSCPTKPSDSDISQVRQGTANYVWLYPNLMFNCYQGVCGVMRVLPVSAQQTEVVFDYFFAPQIEDAFKSMSIKVADVVQQEDAEICESVQTGLNSFGFETGRLSVSKEAGEHLFHRLLHADLVRPR</sequence>
<dbReference type="InterPro" id="IPR001663">
    <property type="entry name" value="Rng_hydr_dOase-A"/>
</dbReference>
<feature type="domain" description="Rieske" evidence="7">
    <location>
        <begin position="57"/>
        <end position="168"/>
    </location>
</feature>
<protein>
    <submittedName>
        <fullName evidence="8">Aromatic ring-hydroxylating dioxygenase subunit alpha</fullName>
    </submittedName>
</protein>
<keyword evidence="5" id="KW-0408">Iron</keyword>
<dbReference type="PANTHER" id="PTHR43756">
    <property type="entry name" value="CHOLINE MONOOXYGENASE, CHLOROPLASTIC"/>
    <property type="match status" value="1"/>
</dbReference>
<name>A0A4U1B368_9GAMM</name>
<keyword evidence="9" id="KW-1185">Reference proteome</keyword>
<comment type="caution">
    <text evidence="8">The sequence shown here is derived from an EMBL/GenBank/DDBJ whole genome shotgun (WGS) entry which is preliminary data.</text>
</comment>
<dbReference type="Pfam" id="PF00355">
    <property type="entry name" value="Rieske"/>
    <property type="match status" value="1"/>
</dbReference>
<dbReference type="SUPFAM" id="SSF55961">
    <property type="entry name" value="Bet v1-like"/>
    <property type="match status" value="1"/>
</dbReference>
<evidence type="ECO:0000256" key="2">
    <source>
        <dbReference type="ARBA" id="ARBA00022714"/>
    </source>
</evidence>
<evidence type="ECO:0000256" key="6">
    <source>
        <dbReference type="ARBA" id="ARBA00023014"/>
    </source>
</evidence>
<dbReference type="AlphaFoldDB" id="A0A4U1B368"/>
<keyword evidence="2" id="KW-0001">2Fe-2S</keyword>
<dbReference type="CDD" id="cd03469">
    <property type="entry name" value="Rieske_RO_Alpha_N"/>
    <property type="match status" value="1"/>
</dbReference>
<dbReference type="GO" id="GO:0051537">
    <property type="term" value="F:2 iron, 2 sulfur cluster binding"/>
    <property type="evidence" value="ECO:0007669"/>
    <property type="project" value="UniProtKB-KW"/>
</dbReference>
<dbReference type="InterPro" id="IPR036922">
    <property type="entry name" value="Rieske_2Fe-2S_sf"/>
</dbReference>
<dbReference type="PROSITE" id="PS51296">
    <property type="entry name" value="RIESKE"/>
    <property type="match status" value="1"/>
</dbReference>
<evidence type="ECO:0000256" key="1">
    <source>
        <dbReference type="ARBA" id="ARBA00001962"/>
    </source>
</evidence>
<evidence type="ECO:0000313" key="8">
    <source>
        <dbReference type="EMBL" id="TKB44206.1"/>
    </source>
</evidence>
<proteinExistence type="predicted"/>
<gene>
    <name evidence="8" type="ORF">E8M12_12355</name>
</gene>
<comment type="cofactor">
    <cofactor evidence="1">
        <name>Fe cation</name>
        <dbReference type="ChEBI" id="CHEBI:24875"/>
    </cofactor>
</comment>
<evidence type="ECO:0000256" key="5">
    <source>
        <dbReference type="ARBA" id="ARBA00023004"/>
    </source>
</evidence>
<dbReference type="SUPFAM" id="SSF50022">
    <property type="entry name" value="ISP domain"/>
    <property type="match status" value="1"/>
</dbReference>
<keyword evidence="4" id="KW-0560">Oxidoreductase</keyword>
<reference evidence="8 9" key="1">
    <citation type="submission" date="2019-04" db="EMBL/GenBank/DDBJ databases">
        <title>Thalassotalea guangxiensis sp. nov., isolated from sediment of the coastal wetland.</title>
        <authorList>
            <person name="Zheng S."/>
            <person name="Zhang D."/>
        </authorList>
    </citation>
    <scope>NUCLEOTIDE SEQUENCE [LARGE SCALE GENOMIC DNA]</scope>
    <source>
        <strain evidence="8 9">ZS-4</strain>
    </source>
</reference>
<dbReference type="PRINTS" id="PR00090">
    <property type="entry name" value="RNGDIOXGNASE"/>
</dbReference>
<evidence type="ECO:0000313" key="9">
    <source>
        <dbReference type="Proteomes" id="UP000307999"/>
    </source>
</evidence>
<dbReference type="OrthoDB" id="9769355at2"/>
<keyword evidence="6" id="KW-0411">Iron-sulfur</keyword>